<dbReference type="EMBL" id="NRSD01000024">
    <property type="protein sequence ID" value="MBK1646383.1"/>
    <property type="molecule type" value="Genomic_DNA"/>
</dbReference>
<dbReference type="Pfam" id="PF02579">
    <property type="entry name" value="Nitro_FeMo-Co"/>
    <property type="match status" value="1"/>
</dbReference>
<gene>
    <name evidence="4" type="ORF">CKO25_17375</name>
</gene>
<proteinExistence type="predicted"/>
<dbReference type="CDD" id="cd00562">
    <property type="entry name" value="NifX_NifB"/>
    <property type="match status" value="1"/>
</dbReference>
<sequence>MRVAVTSQNFKTITGHAGKTRRFMIFEADTSGRTVEVERLDLPANMSLHDYHGEDHPLFSMRLNAIITQGAGQGFVQRMARHGIQVHATSAVDPHEAVGVLLAGQPLPAAAPHSHDHDHHTTAGTHHHD</sequence>
<name>A0A9X1BAN1_9GAMM</name>
<reference evidence="4 5" key="1">
    <citation type="journal article" date="2020" name="Microorganisms">
        <title>Osmotic Adaptation and Compatible Solute Biosynthesis of Phototrophic Bacteria as Revealed from Genome Analyses.</title>
        <authorList>
            <person name="Imhoff J.F."/>
            <person name="Rahn T."/>
            <person name="Kunzel S."/>
            <person name="Keller A."/>
            <person name="Neulinger S.C."/>
        </authorList>
    </citation>
    <scope>NUCLEOTIDE SEQUENCE [LARGE SCALE GENOMIC DNA]</scope>
    <source>
        <strain evidence="4 5">DSM 21303</strain>
    </source>
</reference>
<keyword evidence="5" id="KW-1185">Reference proteome</keyword>
<dbReference type="RefSeq" id="WP_200389235.1">
    <property type="nucleotide sequence ID" value="NZ_NRSD01000024.1"/>
</dbReference>
<evidence type="ECO:0000313" key="5">
    <source>
        <dbReference type="Proteomes" id="UP001138802"/>
    </source>
</evidence>
<dbReference type="SUPFAM" id="SSF53146">
    <property type="entry name" value="Nitrogenase accessory factor-like"/>
    <property type="match status" value="1"/>
</dbReference>
<evidence type="ECO:0000313" key="4">
    <source>
        <dbReference type="EMBL" id="MBK1646383.1"/>
    </source>
</evidence>
<accession>A0A9X1BAN1</accession>
<dbReference type="InterPro" id="IPR036105">
    <property type="entry name" value="DiNase_FeMo-co_biosyn_sf"/>
</dbReference>
<keyword evidence="1" id="KW-0535">Nitrogen fixation</keyword>
<evidence type="ECO:0000259" key="3">
    <source>
        <dbReference type="Pfam" id="PF02579"/>
    </source>
</evidence>
<organism evidence="4 5">
    <name type="scientific">Thiocapsa imhoffii</name>
    <dbReference type="NCBI Taxonomy" id="382777"/>
    <lineage>
        <taxon>Bacteria</taxon>
        <taxon>Pseudomonadati</taxon>
        <taxon>Pseudomonadota</taxon>
        <taxon>Gammaproteobacteria</taxon>
        <taxon>Chromatiales</taxon>
        <taxon>Chromatiaceae</taxon>
        <taxon>Thiocapsa</taxon>
    </lineage>
</organism>
<feature type="region of interest" description="Disordered" evidence="2">
    <location>
        <begin position="107"/>
        <end position="129"/>
    </location>
</feature>
<dbReference type="AlphaFoldDB" id="A0A9X1BAN1"/>
<protein>
    <submittedName>
        <fullName evidence="4">Nitrogen fixation protein</fullName>
    </submittedName>
</protein>
<feature type="domain" description="Dinitrogenase iron-molybdenum cofactor biosynthesis" evidence="3">
    <location>
        <begin position="12"/>
        <end position="98"/>
    </location>
</feature>
<dbReference type="Gene3D" id="3.30.420.130">
    <property type="entry name" value="Dinitrogenase iron-molybdenum cofactor biosynthesis domain"/>
    <property type="match status" value="1"/>
</dbReference>
<dbReference type="InterPro" id="IPR003731">
    <property type="entry name" value="Di-Nase_FeMo-co_biosynth"/>
</dbReference>
<evidence type="ECO:0000256" key="2">
    <source>
        <dbReference type="SAM" id="MobiDB-lite"/>
    </source>
</evidence>
<evidence type="ECO:0000256" key="1">
    <source>
        <dbReference type="ARBA" id="ARBA00023231"/>
    </source>
</evidence>
<dbReference type="Proteomes" id="UP001138802">
    <property type="component" value="Unassembled WGS sequence"/>
</dbReference>
<comment type="caution">
    <text evidence="4">The sequence shown here is derived from an EMBL/GenBank/DDBJ whole genome shotgun (WGS) entry which is preliminary data.</text>
</comment>